<keyword evidence="1" id="KW-1133">Transmembrane helix</keyword>
<name>A0A812EIX0_ACAPH</name>
<gene>
    <name evidence="2" type="ORF">SPHA_76363</name>
</gene>
<keyword evidence="3" id="KW-1185">Reference proteome</keyword>
<sequence length="302" mass="36316">MFDIWPRDDVFWHYHLGMTFLSFLQWDDFFLFLFSEGHQRLSFLLRVIYCSSLLWMTSLPFYPKDDIFFFPYLGMICFSFLPWMTILVSSLDIPSSVRHSSLFLDDFPVTHLRHSSLFLNDFEVTLHRDDFFYHSYVEEKSSYFFPWDDYFCFSFIKVPYLLLPSWVRYSSHFLDDFPVTLLCVDFFYHSYVDKRLCISFLGKTTLVFPSSICLLCSSFLSTTFFAFLNGFPVSLLRDDIFYQSYVEVTSLYFFPWNDYFCFSFIKMSSLLFPYAVRHSSIFLDDFPVTLLPDDIFYHSYVE</sequence>
<dbReference type="EMBL" id="CAHIKZ030005488">
    <property type="protein sequence ID" value="CAE1326803.1"/>
    <property type="molecule type" value="Genomic_DNA"/>
</dbReference>
<feature type="transmembrane region" description="Helical" evidence="1">
    <location>
        <begin position="43"/>
        <end position="62"/>
    </location>
</feature>
<feature type="transmembrane region" description="Helical" evidence="1">
    <location>
        <begin position="12"/>
        <end position="34"/>
    </location>
</feature>
<evidence type="ECO:0000256" key="1">
    <source>
        <dbReference type="SAM" id="Phobius"/>
    </source>
</evidence>
<feature type="transmembrane region" description="Helical" evidence="1">
    <location>
        <begin position="212"/>
        <end position="236"/>
    </location>
</feature>
<organism evidence="2 3">
    <name type="scientific">Acanthosepion pharaonis</name>
    <name type="common">Pharaoh cuttlefish</name>
    <name type="synonym">Sepia pharaonis</name>
    <dbReference type="NCBI Taxonomy" id="158019"/>
    <lineage>
        <taxon>Eukaryota</taxon>
        <taxon>Metazoa</taxon>
        <taxon>Spiralia</taxon>
        <taxon>Lophotrochozoa</taxon>
        <taxon>Mollusca</taxon>
        <taxon>Cephalopoda</taxon>
        <taxon>Coleoidea</taxon>
        <taxon>Decapodiformes</taxon>
        <taxon>Sepiida</taxon>
        <taxon>Sepiina</taxon>
        <taxon>Sepiidae</taxon>
        <taxon>Acanthosepion</taxon>
    </lineage>
</organism>
<evidence type="ECO:0000313" key="3">
    <source>
        <dbReference type="Proteomes" id="UP000597762"/>
    </source>
</evidence>
<evidence type="ECO:0000313" key="2">
    <source>
        <dbReference type="EMBL" id="CAE1326803.1"/>
    </source>
</evidence>
<comment type="caution">
    <text evidence="2">The sequence shown here is derived from an EMBL/GenBank/DDBJ whole genome shotgun (WGS) entry which is preliminary data.</text>
</comment>
<keyword evidence="1" id="KW-0812">Transmembrane</keyword>
<keyword evidence="1" id="KW-0472">Membrane</keyword>
<dbReference type="AlphaFoldDB" id="A0A812EIX0"/>
<protein>
    <submittedName>
        <fullName evidence="2">Uncharacterized protein</fullName>
    </submittedName>
</protein>
<dbReference type="Proteomes" id="UP000597762">
    <property type="component" value="Unassembled WGS sequence"/>
</dbReference>
<feature type="transmembrane region" description="Helical" evidence="1">
    <location>
        <begin position="68"/>
        <end position="88"/>
    </location>
</feature>
<accession>A0A812EIX0</accession>
<proteinExistence type="predicted"/>
<reference evidence="2" key="1">
    <citation type="submission" date="2021-01" db="EMBL/GenBank/DDBJ databases">
        <authorList>
            <person name="Li R."/>
            <person name="Bekaert M."/>
        </authorList>
    </citation>
    <scope>NUCLEOTIDE SEQUENCE</scope>
    <source>
        <strain evidence="2">Farmed</strain>
    </source>
</reference>